<dbReference type="OrthoDB" id="9786718at2"/>
<dbReference type="EMBL" id="RBWV01000011">
    <property type="protein sequence ID" value="RKS75278.1"/>
    <property type="molecule type" value="Genomic_DNA"/>
</dbReference>
<comment type="caution">
    <text evidence="3">The sequence shown here is derived from an EMBL/GenBank/DDBJ whole genome shotgun (WGS) entry which is preliminary data.</text>
</comment>
<protein>
    <submittedName>
        <fullName evidence="3">Ketosteroid isomerase-like protein</fullName>
    </submittedName>
</protein>
<dbReference type="SUPFAM" id="SSF54427">
    <property type="entry name" value="NTF2-like"/>
    <property type="match status" value="1"/>
</dbReference>
<gene>
    <name evidence="3" type="ORF">CLV35_1737</name>
</gene>
<feature type="region of interest" description="Disordered" evidence="1">
    <location>
        <begin position="125"/>
        <end position="149"/>
    </location>
</feature>
<evidence type="ECO:0000313" key="3">
    <source>
        <dbReference type="EMBL" id="RKS75278.1"/>
    </source>
</evidence>
<dbReference type="GO" id="GO:0016853">
    <property type="term" value="F:isomerase activity"/>
    <property type="evidence" value="ECO:0007669"/>
    <property type="project" value="UniProtKB-KW"/>
</dbReference>
<name>A0A420XPT1_9ACTN</name>
<feature type="compositionally biased region" description="Acidic residues" evidence="1">
    <location>
        <begin position="136"/>
        <end position="149"/>
    </location>
</feature>
<dbReference type="Proteomes" id="UP000281955">
    <property type="component" value="Unassembled WGS sequence"/>
</dbReference>
<feature type="domain" description="SnoaL-like" evidence="2">
    <location>
        <begin position="8"/>
        <end position="130"/>
    </location>
</feature>
<evidence type="ECO:0000259" key="2">
    <source>
        <dbReference type="Pfam" id="PF13474"/>
    </source>
</evidence>
<organism evidence="3 4">
    <name type="scientific">Motilibacter peucedani</name>
    <dbReference type="NCBI Taxonomy" id="598650"/>
    <lineage>
        <taxon>Bacteria</taxon>
        <taxon>Bacillati</taxon>
        <taxon>Actinomycetota</taxon>
        <taxon>Actinomycetes</taxon>
        <taxon>Motilibacterales</taxon>
        <taxon>Motilibacteraceae</taxon>
        <taxon>Motilibacter</taxon>
    </lineage>
</organism>
<dbReference type="InParanoid" id="A0A420XPT1"/>
<evidence type="ECO:0000313" key="4">
    <source>
        <dbReference type="Proteomes" id="UP000281955"/>
    </source>
</evidence>
<dbReference type="PANTHER" id="PTHR34957:SF1">
    <property type="entry name" value="NUCLEAR TRANSPORT FACTOR 2 (NTF2) FAMILY PROTEIN"/>
    <property type="match status" value="1"/>
</dbReference>
<sequence length="149" mass="15776">MADDARLVERVTRSLYTAIETADLDLMGAVWLESDDVVCVHPGWPAVRGRGQVLRSWAVVMAGTPYVQFFLTDLDVQVAGDTAVVTCSESLLTGAEGAAEGFVGAQAVSTKVLRRTPGGWRVALHHSSPVMGTPSDEADDDEGAQSADD</sequence>
<dbReference type="InterPro" id="IPR032710">
    <property type="entry name" value="NTF2-like_dom_sf"/>
</dbReference>
<evidence type="ECO:0000256" key="1">
    <source>
        <dbReference type="SAM" id="MobiDB-lite"/>
    </source>
</evidence>
<keyword evidence="3" id="KW-0413">Isomerase</keyword>
<dbReference type="InterPro" id="IPR037401">
    <property type="entry name" value="SnoaL-like"/>
</dbReference>
<reference evidence="3 4" key="1">
    <citation type="submission" date="2018-10" db="EMBL/GenBank/DDBJ databases">
        <title>Genomic Encyclopedia of Archaeal and Bacterial Type Strains, Phase II (KMG-II): from individual species to whole genera.</title>
        <authorList>
            <person name="Goeker M."/>
        </authorList>
    </citation>
    <scope>NUCLEOTIDE SEQUENCE [LARGE SCALE GENOMIC DNA]</scope>
    <source>
        <strain evidence="3 4">RP-AC37</strain>
    </source>
</reference>
<accession>A0A420XPT1</accession>
<dbReference type="Gene3D" id="3.10.450.50">
    <property type="match status" value="1"/>
</dbReference>
<dbReference type="PANTHER" id="PTHR34957">
    <property type="entry name" value="NUCLEAR TRANSPORT FACTOR 2 (NTF2) FAMILY PROTEIN"/>
    <property type="match status" value="1"/>
</dbReference>
<dbReference type="RefSeq" id="WP_121193082.1">
    <property type="nucleotide sequence ID" value="NZ_RBWV01000011.1"/>
</dbReference>
<dbReference type="Pfam" id="PF13474">
    <property type="entry name" value="SnoaL_3"/>
    <property type="match status" value="1"/>
</dbReference>
<keyword evidence="4" id="KW-1185">Reference proteome</keyword>
<proteinExistence type="predicted"/>
<dbReference type="AlphaFoldDB" id="A0A420XPT1"/>